<dbReference type="PANTHER" id="PTHR47326:SF1">
    <property type="entry name" value="HTH PSQ-TYPE DOMAIN-CONTAINING PROTEIN"/>
    <property type="match status" value="1"/>
</dbReference>
<dbReference type="HOGENOM" id="CLU_1751559_0_0_1"/>
<organism evidence="1">
    <name type="scientific">Dendroctonus ponderosae</name>
    <name type="common">Mountain pine beetle</name>
    <dbReference type="NCBI Taxonomy" id="77166"/>
    <lineage>
        <taxon>Eukaryota</taxon>
        <taxon>Metazoa</taxon>
        <taxon>Ecdysozoa</taxon>
        <taxon>Arthropoda</taxon>
        <taxon>Hexapoda</taxon>
        <taxon>Insecta</taxon>
        <taxon>Pterygota</taxon>
        <taxon>Neoptera</taxon>
        <taxon>Endopterygota</taxon>
        <taxon>Coleoptera</taxon>
        <taxon>Polyphaga</taxon>
        <taxon>Cucujiformia</taxon>
        <taxon>Curculionidae</taxon>
        <taxon>Scolytinae</taxon>
        <taxon>Dendroctonus</taxon>
    </lineage>
</organism>
<dbReference type="AlphaFoldDB" id="N6U5S5"/>
<feature type="non-terminal residue" evidence="1">
    <location>
        <position position="1"/>
    </location>
</feature>
<evidence type="ECO:0000313" key="1">
    <source>
        <dbReference type="EMBL" id="ENN73932.1"/>
    </source>
</evidence>
<dbReference type="InterPro" id="IPR036397">
    <property type="entry name" value="RNaseH_sf"/>
</dbReference>
<proteinExistence type="predicted"/>
<sequence>MLVQLDGASIHNSPLVGDWLNRYFPLRWIGRNRPFEQWPPRSPDLTPIDFYFWGTIKNKAYKWQKQNRIPASCKIKTNKEMKNENRGEHASQLDRRNGIIVVKWNDNSVVPAASTAYGVEPLTYCSRYSQQEKKRIRVVRPALIGLYNK</sequence>
<dbReference type="EMBL" id="KB741091">
    <property type="protein sequence ID" value="ENN73932.1"/>
    <property type="molecule type" value="Genomic_DNA"/>
</dbReference>
<gene>
    <name evidence="1" type="ORF">YQE_09475</name>
</gene>
<accession>N6U5S5</accession>
<dbReference type="PANTHER" id="PTHR47326">
    <property type="entry name" value="TRANSPOSABLE ELEMENT TC3 TRANSPOSASE-LIKE PROTEIN"/>
    <property type="match status" value="1"/>
</dbReference>
<reference evidence="1" key="1">
    <citation type="journal article" date="2013" name="Genome Biol.">
        <title>Draft genome of the mountain pine beetle, Dendroctonus ponderosae Hopkins, a major forest pest.</title>
        <authorList>
            <person name="Keeling C.I."/>
            <person name="Yuen M.M."/>
            <person name="Liao N.Y."/>
            <person name="Docking T.R."/>
            <person name="Chan S.K."/>
            <person name="Taylor G.A."/>
            <person name="Palmquist D.L."/>
            <person name="Jackman S.D."/>
            <person name="Nguyen A."/>
            <person name="Li M."/>
            <person name="Henderson H."/>
            <person name="Janes J.K."/>
            <person name="Zhao Y."/>
            <person name="Pandoh P."/>
            <person name="Moore R."/>
            <person name="Sperling F.A."/>
            <person name="Huber D.P."/>
            <person name="Birol I."/>
            <person name="Jones S.J."/>
            <person name="Bohlmann J."/>
        </authorList>
    </citation>
    <scope>NUCLEOTIDE SEQUENCE</scope>
</reference>
<dbReference type="Gene3D" id="3.30.420.10">
    <property type="entry name" value="Ribonuclease H-like superfamily/Ribonuclease H"/>
    <property type="match status" value="1"/>
</dbReference>
<protein>
    <submittedName>
        <fullName evidence="1">Uncharacterized protein</fullName>
    </submittedName>
</protein>
<name>N6U5S5_DENPD</name>
<dbReference type="GO" id="GO:0003676">
    <property type="term" value="F:nucleic acid binding"/>
    <property type="evidence" value="ECO:0007669"/>
    <property type="project" value="InterPro"/>
</dbReference>